<dbReference type="RefSeq" id="WP_151134147.1">
    <property type="nucleotide sequence ID" value="NZ_CP043311.1"/>
</dbReference>
<proteinExistence type="predicted"/>
<reference evidence="2 3" key="1">
    <citation type="submission" date="2019-08" db="EMBL/GenBank/DDBJ databases">
        <title>Whole-genome Sequencing of e-waste polymer degrading bacterium Pseudomonas sp. strain PE08.</title>
        <authorList>
            <person name="Kirdat K."/>
            <person name="Debbarma P."/>
            <person name="Narawade N."/>
            <person name="Suyal D."/>
            <person name="Thorat V."/>
            <person name="Shouche Y."/>
            <person name="Goel R."/>
            <person name="Yadav A."/>
        </authorList>
    </citation>
    <scope>NUCLEOTIDE SEQUENCE [LARGE SCALE GENOMIC DNA]</scope>
    <source>
        <strain evidence="2 3">PE08</strain>
    </source>
</reference>
<dbReference type="SUPFAM" id="SSF53474">
    <property type="entry name" value="alpha/beta-Hydrolases"/>
    <property type="match status" value="1"/>
</dbReference>
<dbReference type="EMBL" id="CP043311">
    <property type="protein sequence ID" value="QEY63499.1"/>
    <property type="molecule type" value="Genomic_DNA"/>
</dbReference>
<gene>
    <name evidence="2" type="ORF">FXN65_16070</name>
</gene>
<keyword evidence="3" id="KW-1185">Reference proteome</keyword>
<evidence type="ECO:0000313" key="3">
    <source>
        <dbReference type="Proteomes" id="UP000327179"/>
    </source>
</evidence>
<dbReference type="GO" id="GO:0016787">
    <property type="term" value="F:hydrolase activity"/>
    <property type="evidence" value="ECO:0007669"/>
    <property type="project" value="UniProtKB-KW"/>
</dbReference>
<dbReference type="AlphaFoldDB" id="A0A5J6QS14"/>
<accession>A0A5J6QS14</accession>
<dbReference type="PANTHER" id="PTHR43689">
    <property type="entry name" value="HYDROLASE"/>
    <property type="match status" value="1"/>
</dbReference>
<dbReference type="KEGG" id="plal:FXN65_16070"/>
<dbReference type="InterPro" id="IPR029058">
    <property type="entry name" value="AB_hydrolase_fold"/>
</dbReference>
<dbReference type="Gene3D" id="3.40.50.1820">
    <property type="entry name" value="alpha/beta hydrolase"/>
    <property type="match status" value="1"/>
</dbReference>
<dbReference type="Pfam" id="PF00561">
    <property type="entry name" value="Abhydrolase_1"/>
    <property type="match status" value="1"/>
</dbReference>
<dbReference type="PANTHER" id="PTHR43689:SF8">
    <property type="entry name" value="ALPHA_BETA-HYDROLASES SUPERFAMILY PROTEIN"/>
    <property type="match status" value="1"/>
</dbReference>
<evidence type="ECO:0000259" key="1">
    <source>
        <dbReference type="Pfam" id="PF00561"/>
    </source>
</evidence>
<name>A0A5J6QS14_9GAMM</name>
<keyword evidence="2" id="KW-0378">Hydrolase</keyword>
<sequence>MPSPSHHTQDLRIDSLHGRLFVRIWSPAHLSPSFEEAPIILFHDSLGCVELWREFPAKLAAITGKTVVAYDRLGFGRSDAHPGELSVSFVGDEAEYDFATVKDRLGIDQFIAFGHSVGGGMATHSAARHREHCLALITESAQAFVEDRTLQGIREAKQGFQQDGQLDRLARYHGDKAQWVLDAWTETWLSPEFADWSLETGLERLDCPVLAIHGDQDEFGSELHPQQIARLTDGPSQVLLIEACGHVPHKEQPDVVLQAVAELLR</sequence>
<feature type="domain" description="AB hydrolase-1" evidence="1">
    <location>
        <begin position="38"/>
        <end position="162"/>
    </location>
</feature>
<dbReference type="Proteomes" id="UP000327179">
    <property type="component" value="Chromosome"/>
</dbReference>
<dbReference type="InterPro" id="IPR000073">
    <property type="entry name" value="AB_hydrolase_1"/>
</dbReference>
<organism evidence="2 3">
    <name type="scientific">Metapseudomonas lalkuanensis</name>
    <dbReference type="NCBI Taxonomy" id="2604832"/>
    <lineage>
        <taxon>Bacteria</taxon>
        <taxon>Pseudomonadati</taxon>
        <taxon>Pseudomonadota</taxon>
        <taxon>Gammaproteobacteria</taxon>
        <taxon>Pseudomonadales</taxon>
        <taxon>Pseudomonadaceae</taxon>
        <taxon>Metapseudomonas</taxon>
    </lineage>
</organism>
<protein>
    <submittedName>
        <fullName evidence="2">Alpha/beta hydrolase</fullName>
    </submittedName>
</protein>
<evidence type="ECO:0000313" key="2">
    <source>
        <dbReference type="EMBL" id="QEY63499.1"/>
    </source>
</evidence>